<feature type="domain" description="HTH tetR-type" evidence="3">
    <location>
        <begin position="7"/>
        <end position="67"/>
    </location>
</feature>
<dbReference type="Pfam" id="PF00440">
    <property type="entry name" value="TetR_N"/>
    <property type="match status" value="1"/>
</dbReference>
<dbReference type="SUPFAM" id="SSF46689">
    <property type="entry name" value="Homeodomain-like"/>
    <property type="match status" value="1"/>
</dbReference>
<evidence type="ECO:0000256" key="1">
    <source>
        <dbReference type="ARBA" id="ARBA00023125"/>
    </source>
</evidence>
<evidence type="ECO:0000313" key="5">
    <source>
        <dbReference type="Proteomes" id="UP000051445"/>
    </source>
</evidence>
<dbReference type="PANTHER" id="PTHR43479">
    <property type="entry name" value="ACREF/ENVCD OPERON REPRESSOR-RELATED"/>
    <property type="match status" value="1"/>
</dbReference>
<proteinExistence type="predicted"/>
<evidence type="ECO:0000256" key="2">
    <source>
        <dbReference type="PROSITE-ProRule" id="PRU00335"/>
    </source>
</evidence>
<dbReference type="PROSITE" id="PS50977">
    <property type="entry name" value="HTH_TETR_2"/>
    <property type="match status" value="1"/>
</dbReference>
<dbReference type="RefSeq" id="WP_057752565.1">
    <property type="nucleotide sequence ID" value="NZ_AZER01000025.1"/>
</dbReference>
<reference evidence="4 5" key="1">
    <citation type="journal article" date="2015" name="Genome Announc.">
        <title>Expanding the biotechnology potential of lactobacilli through comparative genomics of 213 strains and associated genera.</title>
        <authorList>
            <person name="Sun Z."/>
            <person name="Harris H.M."/>
            <person name="McCann A."/>
            <person name="Guo C."/>
            <person name="Argimon S."/>
            <person name="Zhang W."/>
            <person name="Yang X."/>
            <person name="Jeffery I.B."/>
            <person name="Cooney J.C."/>
            <person name="Kagawa T.F."/>
            <person name="Liu W."/>
            <person name="Song Y."/>
            <person name="Salvetti E."/>
            <person name="Wrobel A."/>
            <person name="Rasinkangas P."/>
            <person name="Parkhill J."/>
            <person name="Rea M.C."/>
            <person name="O'Sullivan O."/>
            <person name="Ritari J."/>
            <person name="Douillard F.P."/>
            <person name="Paul Ross R."/>
            <person name="Yang R."/>
            <person name="Briner A.E."/>
            <person name="Felis G.E."/>
            <person name="de Vos W.M."/>
            <person name="Barrangou R."/>
            <person name="Klaenhammer T.R."/>
            <person name="Caufield P.W."/>
            <person name="Cui Y."/>
            <person name="Zhang H."/>
            <person name="O'Toole P.W."/>
        </authorList>
    </citation>
    <scope>NUCLEOTIDE SEQUENCE [LARGE SCALE GENOMIC DNA]</scope>
    <source>
        <strain evidence="4 5">DSM 13145</strain>
    </source>
</reference>
<organism evidence="4 5">
    <name type="scientific">Limosilactobacillus frumenti DSM 13145</name>
    <dbReference type="NCBI Taxonomy" id="1423746"/>
    <lineage>
        <taxon>Bacteria</taxon>
        <taxon>Bacillati</taxon>
        <taxon>Bacillota</taxon>
        <taxon>Bacilli</taxon>
        <taxon>Lactobacillales</taxon>
        <taxon>Lactobacillaceae</taxon>
        <taxon>Limosilactobacillus</taxon>
    </lineage>
</organism>
<gene>
    <name evidence="4" type="ORF">FD27_GL001417</name>
</gene>
<comment type="caution">
    <text evidence="4">The sequence shown here is derived from an EMBL/GenBank/DDBJ whole genome shotgun (WGS) entry which is preliminary data.</text>
</comment>
<evidence type="ECO:0000259" key="3">
    <source>
        <dbReference type="PROSITE" id="PS50977"/>
    </source>
</evidence>
<dbReference type="InterPro" id="IPR009057">
    <property type="entry name" value="Homeodomain-like_sf"/>
</dbReference>
<dbReference type="InterPro" id="IPR050624">
    <property type="entry name" value="HTH-type_Tx_Regulator"/>
</dbReference>
<dbReference type="PANTHER" id="PTHR43479:SF7">
    <property type="entry name" value="TETR-FAMILY TRANSCRIPTIONAL REGULATOR"/>
    <property type="match status" value="1"/>
</dbReference>
<dbReference type="AlphaFoldDB" id="A0A0R1P0L1"/>
<dbReference type="Gene3D" id="1.10.357.10">
    <property type="entry name" value="Tetracycline Repressor, domain 2"/>
    <property type="match status" value="1"/>
</dbReference>
<dbReference type="STRING" id="1423746.FD27_GL001417"/>
<feature type="DNA-binding region" description="H-T-H motif" evidence="2">
    <location>
        <begin position="30"/>
        <end position="49"/>
    </location>
</feature>
<dbReference type="InterPro" id="IPR001647">
    <property type="entry name" value="HTH_TetR"/>
</dbReference>
<dbReference type="PATRIC" id="fig|1423746.3.peg.1447"/>
<protein>
    <submittedName>
        <fullName evidence="4">TetR protein</fullName>
    </submittedName>
</protein>
<dbReference type="Proteomes" id="UP000051445">
    <property type="component" value="Unassembled WGS sequence"/>
</dbReference>
<dbReference type="EMBL" id="AZER01000025">
    <property type="protein sequence ID" value="KRL26030.1"/>
    <property type="molecule type" value="Genomic_DNA"/>
</dbReference>
<keyword evidence="1 2" id="KW-0238">DNA-binding</keyword>
<evidence type="ECO:0000313" key="4">
    <source>
        <dbReference type="EMBL" id="KRL26030.1"/>
    </source>
</evidence>
<dbReference type="GO" id="GO:0003677">
    <property type="term" value="F:DNA binding"/>
    <property type="evidence" value="ECO:0007669"/>
    <property type="project" value="UniProtKB-UniRule"/>
</dbReference>
<keyword evidence="5" id="KW-1185">Reference proteome</keyword>
<name>A0A0R1P0L1_9LACO</name>
<dbReference type="OrthoDB" id="9810250at2"/>
<sequence length="173" mass="20347">MADLRKLRTQREIQQALADLLLKKTFSKITVTDIVNKALINRNTFYLHYRDKYDLVEQIIMTMVDQSSFSINEFNTTPFYFLRSISNEASDLGHQIINRQRADSEFQEVVLKTILKLVMTDADSSNSQIWFTFGKLSAIMAWNNQHGYYYDIIQDADQLQRIFDIEEFPNLND</sequence>
<accession>A0A0R1P0L1</accession>